<feature type="compositionally biased region" description="Low complexity" evidence="1">
    <location>
        <begin position="88"/>
        <end position="104"/>
    </location>
</feature>
<feature type="region of interest" description="Disordered" evidence="1">
    <location>
        <begin position="11"/>
        <end position="67"/>
    </location>
</feature>
<protein>
    <submittedName>
        <fullName evidence="2">Uncharacterized protein</fullName>
    </submittedName>
</protein>
<organism evidence="2 3">
    <name type="scientific">Sorghum bicolor</name>
    <name type="common">Sorghum</name>
    <name type="synonym">Sorghum vulgare</name>
    <dbReference type="NCBI Taxonomy" id="4558"/>
    <lineage>
        <taxon>Eukaryota</taxon>
        <taxon>Viridiplantae</taxon>
        <taxon>Streptophyta</taxon>
        <taxon>Embryophyta</taxon>
        <taxon>Tracheophyta</taxon>
        <taxon>Spermatophyta</taxon>
        <taxon>Magnoliopsida</taxon>
        <taxon>Liliopsida</taxon>
        <taxon>Poales</taxon>
        <taxon>Poaceae</taxon>
        <taxon>PACMAD clade</taxon>
        <taxon>Panicoideae</taxon>
        <taxon>Andropogonodae</taxon>
        <taxon>Andropogoneae</taxon>
        <taxon>Sorghinae</taxon>
        <taxon>Sorghum</taxon>
    </lineage>
</organism>
<dbReference type="AlphaFoldDB" id="A0A921UMP8"/>
<gene>
    <name evidence="2" type="ORF">BDA96_03G146200</name>
</gene>
<feature type="region of interest" description="Disordered" evidence="1">
    <location>
        <begin position="88"/>
        <end position="122"/>
    </location>
</feature>
<proteinExistence type="predicted"/>
<dbReference type="Proteomes" id="UP000807115">
    <property type="component" value="Chromosome 3"/>
</dbReference>
<reference evidence="2" key="1">
    <citation type="journal article" date="2019" name="BMC Genomics">
        <title>A new reference genome for Sorghum bicolor reveals high levels of sequence similarity between sweet and grain genotypes: implications for the genetics of sugar metabolism.</title>
        <authorList>
            <person name="Cooper E.A."/>
            <person name="Brenton Z.W."/>
            <person name="Flinn B.S."/>
            <person name="Jenkins J."/>
            <person name="Shu S."/>
            <person name="Flowers D."/>
            <person name="Luo F."/>
            <person name="Wang Y."/>
            <person name="Xia P."/>
            <person name="Barry K."/>
            <person name="Daum C."/>
            <person name="Lipzen A."/>
            <person name="Yoshinaga Y."/>
            <person name="Schmutz J."/>
            <person name="Saski C."/>
            <person name="Vermerris W."/>
            <person name="Kresovich S."/>
        </authorList>
    </citation>
    <scope>NUCLEOTIDE SEQUENCE</scope>
</reference>
<accession>A0A921UMP8</accession>
<name>A0A921UMP8_SORBI</name>
<dbReference type="EMBL" id="CM027682">
    <property type="protein sequence ID" value="KAG0537414.1"/>
    <property type="molecule type" value="Genomic_DNA"/>
</dbReference>
<sequence length="122" mass="13013">MYYVSLQLKRVGSHRQPSLIAPPRGNHPALIATPPLASRDPSPSPHTQPSWPRLSRGQPAVRIRSSHAASLTSLSIRAKLRSIAAVRETSSAATASSSASSSCIRSRHASATCEQPWPSNTP</sequence>
<evidence type="ECO:0000256" key="1">
    <source>
        <dbReference type="SAM" id="MobiDB-lite"/>
    </source>
</evidence>
<evidence type="ECO:0000313" key="3">
    <source>
        <dbReference type="Proteomes" id="UP000807115"/>
    </source>
</evidence>
<evidence type="ECO:0000313" key="2">
    <source>
        <dbReference type="EMBL" id="KAG0537414.1"/>
    </source>
</evidence>
<comment type="caution">
    <text evidence="2">The sequence shown here is derived from an EMBL/GenBank/DDBJ whole genome shotgun (WGS) entry which is preliminary data.</text>
</comment>
<reference evidence="2" key="2">
    <citation type="submission" date="2020-10" db="EMBL/GenBank/DDBJ databases">
        <authorList>
            <person name="Cooper E.A."/>
            <person name="Brenton Z.W."/>
            <person name="Flinn B.S."/>
            <person name="Jenkins J."/>
            <person name="Shu S."/>
            <person name="Flowers D."/>
            <person name="Luo F."/>
            <person name="Wang Y."/>
            <person name="Xia P."/>
            <person name="Barry K."/>
            <person name="Daum C."/>
            <person name="Lipzen A."/>
            <person name="Yoshinaga Y."/>
            <person name="Schmutz J."/>
            <person name="Saski C."/>
            <person name="Vermerris W."/>
            <person name="Kresovich S."/>
        </authorList>
    </citation>
    <scope>NUCLEOTIDE SEQUENCE</scope>
</reference>